<reference evidence="4" key="1">
    <citation type="submission" date="2020-01" db="EMBL/GenBank/DDBJ databases">
        <authorList>
            <consortium name="DOE Joint Genome Institute"/>
            <person name="Haridas S."/>
            <person name="Albert R."/>
            <person name="Binder M."/>
            <person name="Bloem J."/>
            <person name="Labutti K."/>
            <person name="Salamov A."/>
            <person name="Andreopoulos B."/>
            <person name="Baker S.E."/>
            <person name="Barry K."/>
            <person name="Bills G."/>
            <person name="Bluhm B.H."/>
            <person name="Cannon C."/>
            <person name="Castanera R."/>
            <person name="Culley D.E."/>
            <person name="Daum C."/>
            <person name="Ezra D."/>
            <person name="Gonzalez J.B."/>
            <person name="Henrissat B."/>
            <person name="Kuo A."/>
            <person name="Liang C."/>
            <person name="Lipzen A."/>
            <person name="Lutzoni F."/>
            <person name="Magnuson J."/>
            <person name="Mondo S."/>
            <person name="Nolan M."/>
            <person name="Ohm R."/>
            <person name="Pangilinan J."/>
            <person name="Park H.-J."/>
            <person name="Ramirez L."/>
            <person name="Alfaro M."/>
            <person name="Sun H."/>
            <person name="Tritt A."/>
            <person name="Yoshinaga Y."/>
            <person name="Zwiers L.-H."/>
            <person name="Turgeon B.G."/>
            <person name="Goodwin S.B."/>
            <person name="Spatafora J.W."/>
            <person name="Crous P.W."/>
            <person name="Grigoriev I.V."/>
        </authorList>
    </citation>
    <scope>NUCLEOTIDE SEQUENCE</scope>
    <source>
        <strain evidence="4">IPT5</strain>
    </source>
</reference>
<name>A0A6A7B2M5_9PLEO</name>
<dbReference type="PROSITE" id="PS50048">
    <property type="entry name" value="ZN2_CY6_FUNGAL_2"/>
    <property type="match status" value="1"/>
</dbReference>
<dbReference type="PROSITE" id="PS00463">
    <property type="entry name" value="ZN2_CY6_FUNGAL_1"/>
    <property type="match status" value="1"/>
</dbReference>
<organism evidence="4 5">
    <name type="scientific">Plenodomus tracheiphilus IPT5</name>
    <dbReference type="NCBI Taxonomy" id="1408161"/>
    <lineage>
        <taxon>Eukaryota</taxon>
        <taxon>Fungi</taxon>
        <taxon>Dikarya</taxon>
        <taxon>Ascomycota</taxon>
        <taxon>Pezizomycotina</taxon>
        <taxon>Dothideomycetes</taxon>
        <taxon>Pleosporomycetidae</taxon>
        <taxon>Pleosporales</taxon>
        <taxon>Pleosporineae</taxon>
        <taxon>Leptosphaeriaceae</taxon>
        <taxon>Plenodomus</taxon>
    </lineage>
</organism>
<dbReference type="EMBL" id="MU006317">
    <property type="protein sequence ID" value="KAF2848589.1"/>
    <property type="molecule type" value="Genomic_DNA"/>
</dbReference>
<dbReference type="PANTHER" id="PTHR47784:SF5">
    <property type="entry name" value="STEROL UPTAKE CONTROL PROTEIN 2"/>
    <property type="match status" value="1"/>
</dbReference>
<dbReference type="InterPro" id="IPR036864">
    <property type="entry name" value="Zn2-C6_fun-type_DNA-bd_sf"/>
</dbReference>
<proteinExistence type="predicted"/>
<feature type="domain" description="Zn(2)-C6 fungal-type" evidence="3">
    <location>
        <begin position="14"/>
        <end position="44"/>
    </location>
</feature>
<evidence type="ECO:0000313" key="5">
    <source>
        <dbReference type="Proteomes" id="UP000799423"/>
    </source>
</evidence>
<dbReference type="AlphaFoldDB" id="A0A6A7B2M5"/>
<dbReference type="SUPFAM" id="SSF57701">
    <property type="entry name" value="Zn2/Cys6 DNA-binding domain"/>
    <property type="match status" value="1"/>
</dbReference>
<evidence type="ECO:0000259" key="3">
    <source>
        <dbReference type="PROSITE" id="PS50048"/>
    </source>
</evidence>
<dbReference type="Pfam" id="PF00172">
    <property type="entry name" value="Zn_clus"/>
    <property type="match status" value="1"/>
</dbReference>
<dbReference type="Gene3D" id="4.10.240.10">
    <property type="entry name" value="Zn(2)-C6 fungal-type DNA-binding domain"/>
    <property type="match status" value="1"/>
</dbReference>
<dbReference type="PANTHER" id="PTHR47784">
    <property type="entry name" value="STEROL UPTAKE CONTROL PROTEIN 2"/>
    <property type="match status" value="1"/>
</dbReference>
<feature type="compositionally biased region" description="Polar residues" evidence="2">
    <location>
        <begin position="72"/>
        <end position="84"/>
    </location>
</feature>
<keyword evidence="5" id="KW-1185">Reference proteome</keyword>
<evidence type="ECO:0000256" key="1">
    <source>
        <dbReference type="ARBA" id="ARBA00023242"/>
    </source>
</evidence>
<gene>
    <name evidence="4" type="ORF">T440DRAFT_470186</name>
</gene>
<dbReference type="InterPro" id="IPR001138">
    <property type="entry name" value="Zn2Cys6_DnaBD"/>
</dbReference>
<dbReference type="GO" id="GO:0008270">
    <property type="term" value="F:zinc ion binding"/>
    <property type="evidence" value="ECO:0007669"/>
    <property type="project" value="InterPro"/>
</dbReference>
<dbReference type="InterPro" id="IPR021858">
    <property type="entry name" value="Fun_TF"/>
</dbReference>
<dbReference type="Pfam" id="PF11951">
    <property type="entry name" value="Fungal_trans_2"/>
    <property type="match status" value="1"/>
</dbReference>
<dbReference type="InterPro" id="IPR053157">
    <property type="entry name" value="Sterol_Uptake_Regulator"/>
</dbReference>
<dbReference type="SMART" id="SM00066">
    <property type="entry name" value="GAL4"/>
    <property type="match status" value="1"/>
</dbReference>
<dbReference type="GO" id="GO:0001228">
    <property type="term" value="F:DNA-binding transcription activator activity, RNA polymerase II-specific"/>
    <property type="evidence" value="ECO:0007669"/>
    <property type="project" value="TreeGrafter"/>
</dbReference>
<accession>A0A6A7B2M5</accession>
<sequence>MTLKRKAHRKSRTGCSTCKRRRIKCDEVKPSCSHCVRHEVSCVYPQDGQGSSALAQTPGSNQSTPRPAVPSNAPTHVTTQLTTGPFQPSSSQSSFELGDMALLHHWSLKTSLSIVNCPQQSHLWQMIFPQIAFRHSYMMHGILSLAALHLTYLYPPDRQMYLHRATHHHTLALSGFREDINRITPSNADGLFGTATLLFFHAFLTFGKAYNDNDEMATSSNRTSRILGIEWIPLTRGIQAVLTPTYAHVKKGPLSSTLDLKHWAEIDPDENPGPDDVYLLRIRETWADDENASVYDETLHLLRRAGAWVAHFESLDAKSQSAWGHNRDWSAPFIWLSMAPERFLTLQRQRQPVALLVFAYFGILLQRLDRYWWTEGCGRSIIVVIDDILGPFWSTWMEWPMHVVGA</sequence>
<keyword evidence="1" id="KW-0539">Nucleus</keyword>
<feature type="region of interest" description="Disordered" evidence="2">
    <location>
        <begin position="51"/>
        <end position="90"/>
    </location>
</feature>
<evidence type="ECO:0000256" key="2">
    <source>
        <dbReference type="SAM" id="MobiDB-lite"/>
    </source>
</evidence>
<protein>
    <recommendedName>
        <fullName evidence="3">Zn(2)-C6 fungal-type domain-containing protein</fullName>
    </recommendedName>
</protein>
<dbReference type="CDD" id="cd00067">
    <property type="entry name" value="GAL4"/>
    <property type="match status" value="1"/>
</dbReference>
<dbReference type="Proteomes" id="UP000799423">
    <property type="component" value="Unassembled WGS sequence"/>
</dbReference>
<dbReference type="OrthoDB" id="5386330at2759"/>
<feature type="compositionally biased region" description="Polar residues" evidence="2">
    <location>
        <begin position="51"/>
        <end position="65"/>
    </location>
</feature>
<evidence type="ECO:0000313" key="4">
    <source>
        <dbReference type="EMBL" id="KAF2848589.1"/>
    </source>
</evidence>